<feature type="signal peptide" evidence="1">
    <location>
        <begin position="1"/>
        <end position="16"/>
    </location>
</feature>
<reference evidence="3" key="1">
    <citation type="submission" date="2011-07" db="EMBL/GenBank/DDBJ databases">
        <authorList>
            <consortium name="Caenorhabditis brenneri Sequencing and Analysis Consortium"/>
            <person name="Wilson R.K."/>
        </authorList>
    </citation>
    <scope>NUCLEOTIDE SEQUENCE [LARGE SCALE GENOMIC DNA]</scope>
    <source>
        <strain evidence="3">PB2801</strain>
    </source>
</reference>
<name>G0MJ81_CAEBE</name>
<dbReference type="HOGENOM" id="CLU_3175856_0_0_1"/>
<sequence length="47" mass="5079">MILLVFLSVLAVLANARPKNGIQHFIENDVEDSGVQKTRGEGGGKKQ</sequence>
<gene>
    <name evidence="2" type="ORF">CAEBREN_15983</name>
</gene>
<evidence type="ECO:0000313" key="2">
    <source>
        <dbReference type="EMBL" id="EGT32517.1"/>
    </source>
</evidence>
<feature type="chain" id="PRO_5003404187" evidence="1">
    <location>
        <begin position="17"/>
        <end position="47"/>
    </location>
</feature>
<organism evidence="3">
    <name type="scientific">Caenorhabditis brenneri</name>
    <name type="common">Nematode worm</name>
    <dbReference type="NCBI Taxonomy" id="135651"/>
    <lineage>
        <taxon>Eukaryota</taxon>
        <taxon>Metazoa</taxon>
        <taxon>Ecdysozoa</taxon>
        <taxon>Nematoda</taxon>
        <taxon>Chromadorea</taxon>
        <taxon>Rhabditida</taxon>
        <taxon>Rhabditina</taxon>
        <taxon>Rhabditomorpha</taxon>
        <taxon>Rhabditoidea</taxon>
        <taxon>Rhabditidae</taxon>
        <taxon>Peloderinae</taxon>
        <taxon>Caenorhabditis</taxon>
    </lineage>
</organism>
<dbReference type="AlphaFoldDB" id="G0MJ81"/>
<proteinExistence type="predicted"/>
<evidence type="ECO:0000313" key="3">
    <source>
        <dbReference type="Proteomes" id="UP000008068"/>
    </source>
</evidence>
<keyword evidence="1" id="KW-0732">Signal</keyword>
<evidence type="ECO:0000256" key="1">
    <source>
        <dbReference type="SAM" id="SignalP"/>
    </source>
</evidence>
<dbReference type="Proteomes" id="UP000008068">
    <property type="component" value="Unassembled WGS sequence"/>
</dbReference>
<keyword evidence="3" id="KW-1185">Reference proteome</keyword>
<dbReference type="InParanoid" id="G0MJ81"/>
<protein>
    <submittedName>
        <fullName evidence="2">Uncharacterized protein</fullName>
    </submittedName>
</protein>
<accession>G0MJ81</accession>
<dbReference type="EMBL" id="GL379797">
    <property type="protein sequence ID" value="EGT32517.1"/>
    <property type="molecule type" value="Genomic_DNA"/>
</dbReference>